<accession>A0A444Y2K8</accession>
<dbReference type="AlphaFoldDB" id="A0A444Y2K8"/>
<dbReference type="EMBL" id="SDMP01000018">
    <property type="protein sequence ID" value="RYQ96140.1"/>
    <property type="molecule type" value="Genomic_DNA"/>
</dbReference>
<feature type="region of interest" description="Disordered" evidence="1">
    <location>
        <begin position="88"/>
        <end position="109"/>
    </location>
</feature>
<name>A0A444Y2K8_ARAHY</name>
<evidence type="ECO:0000313" key="3">
    <source>
        <dbReference type="Proteomes" id="UP000289738"/>
    </source>
</evidence>
<gene>
    <name evidence="2" type="ORF">Ahy_B08g091693</name>
</gene>
<sequence>MEVIHHLKLDSDTIADTIRPLVEVDSSLKVRLVIEDVQSKFKYTISYRKVWLAKQKSIAKIFCGWKVFYECSPACCMKMCAQSQRSIVQGDQRQNNNTPSCTSEYGSSSMPNGVNTWLTLDTVSAVVVTSR</sequence>
<evidence type="ECO:0000313" key="2">
    <source>
        <dbReference type="EMBL" id="RYQ96140.1"/>
    </source>
</evidence>
<organism evidence="2 3">
    <name type="scientific">Arachis hypogaea</name>
    <name type="common">Peanut</name>
    <dbReference type="NCBI Taxonomy" id="3818"/>
    <lineage>
        <taxon>Eukaryota</taxon>
        <taxon>Viridiplantae</taxon>
        <taxon>Streptophyta</taxon>
        <taxon>Embryophyta</taxon>
        <taxon>Tracheophyta</taxon>
        <taxon>Spermatophyta</taxon>
        <taxon>Magnoliopsida</taxon>
        <taxon>eudicotyledons</taxon>
        <taxon>Gunneridae</taxon>
        <taxon>Pentapetalae</taxon>
        <taxon>rosids</taxon>
        <taxon>fabids</taxon>
        <taxon>Fabales</taxon>
        <taxon>Fabaceae</taxon>
        <taxon>Papilionoideae</taxon>
        <taxon>50 kb inversion clade</taxon>
        <taxon>dalbergioids sensu lato</taxon>
        <taxon>Dalbergieae</taxon>
        <taxon>Pterocarpus clade</taxon>
        <taxon>Arachis</taxon>
    </lineage>
</organism>
<dbReference type="Proteomes" id="UP000289738">
    <property type="component" value="Chromosome B08"/>
</dbReference>
<comment type="caution">
    <text evidence="2">The sequence shown here is derived from an EMBL/GenBank/DDBJ whole genome shotgun (WGS) entry which is preliminary data.</text>
</comment>
<keyword evidence="3" id="KW-1185">Reference proteome</keyword>
<evidence type="ECO:0000256" key="1">
    <source>
        <dbReference type="SAM" id="MobiDB-lite"/>
    </source>
</evidence>
<protein>
    <submittedName>
        <fullName evidence="2">Uncharacterized protein</fullName>
    </submittedName>
</protein>
<proteinExistence type="predicted"/>
<reference evidence="2 3" key="1">
    <citation type="submission" date="2019-01" db="EMBL/GenBank/DDBJ databases">
        <title>Sequencing of cultivated peanut Arachis hypogaea provides insights into genome evolution and oil improvement.</title>
        <authorList>
            <person name="Chen X."/>
        </authorList>
    </citation>
    <scope>NUCLEOTIDE SEQUENCE [LARGE SCALE GENOMIC DNA]</scope>
    <source>
        <strain evidence="3">cv. Fuhuasheng</strain>
        <tissue evidence="2">Leaves</tissue>
    </source>
</reference>